<comment type="caution">
    <text evidence="2">The sequence shown here is derived from an EMBL/GenBank/DDBJ whole genome shotgun (WGS) entry which is preliminary data.</text>
</comment>
<proteinExistence type="predicted"/>
<protein>
    <submittedName>
        <fullName evidence="2">Uncharacterized protein</fullName>
    </submittedName>
</protein>
<feature type="compositionally biased region" description="Acidic residues" evidence="1">
    <location>
        <begin position="32"/>
        <end position="44"/>
    </location>
</feature>
<dbReference type="Proteomes" id="UP000436801">
    <property type="component" value="Unassembled WGS sequence"/>
</dbReference>
<sequence>MIDAELQGDPASTSKHEGRLDDAQPTVAVMSGEDDEESVGDEADPPITEETAFDLKVFAASDPNNLPPGEAAALREL</sequence>
<dbReference type="AlphaFoldDB" id="A0A6N8LSF7"/>
<accession>A0A6N8LSF7</accession>
<feature type="region of interest" description="Disordered" evidence="1">
    <location>
        <begin position="1"/>
        <end position="46"/>
    </location>
</feature>
<organism evidence="2 3">
    <name type="scientific">Sphingomonas carotinifaciens</name>
    <dbReference type="NCBI Taxonomy" id="1166323"/>
    <lineage>
        <taxon>Bacteria</taxon>
        <taxon>Pseudomonadati</taxon>
        <taxon>Pseudomonadota</taxon>
        <taxon>Alphaproteobacteria</taxon>
        <taxon>Sphingomonadales</taxon>
        <taxon>Sphingomonadaceae</taxon>
        <taxon>Sphingomonas</taxon>
    </lineage>
</organism>
<gene>
    <name evidence="2" type="ORF">GQR91_05970</name>
</gene>
<reference evidence="2 3" key="1">
    <citation type="submission" date="2019-12" db="EMBL/GenBank/DDBJ databases">
        <authorList>
            <person name="Zheng J."/>
        </authorList>
    </citation>
    <scope>NUCLEOTIDE SEQUENCE [LARGE SCALE GENOMIC DNA]</scope>
    <source>
        <strain evidence="2 3">DSM 27347</strain>
    </source>
</reference>
<dbReference type="EMBL" id="WSUT01000005">
    <property type="protein sequence ID" value="MWC43209.1"/>
    <property type="molecule type" value="Genomic_DNA"/>
</dbReference>
<evidence type="ECO:0000256" key="1">
    <source>
        <dbReference type="SAM" id="MobiDB-lite"/>
    </source>
</evidence>
<dbReference type="RefSeq" id="WP_149682736.1">
    <property type="nucleotide sequence ID" value="NZ_FNBI01000005.1"/>
</dbReference>
<evidence type="ECO:0000313" key="3">
    <source>
        <dbReference type="Proteomes" id="UP000436801"/>
    </source>
</evidence>
<name>A0A6N8LSF7_9SPHN</name>
<evidence type="ECO:0000313" key="2">
    <source>
        <dbReference type="EMBL" id="MWC43209.1"/>
    </source>
</evidence>